<protein>
    <recommendedName>
        <fullName evidence="3">Reverse transcriptase/retrotransposon-derived protein RNase H-like domain-containing protein</fullName>
    </recommendedName>
</protein>
<name>A0A8B6GR65_MYTGA</name>
<keyword evidence="2" id="KW-1185">Reference proteome</keyword>
<dbReference type="PANTHER" id="PTHR33050">
    <property type="entry name" value="REVERSE TRANSCRIPTASE DOMAIN-CONTAINING PROTEIN"/>
    <property type="match status" value="1"/>
</dbReference>
<organism evidence="1 2">
    <name type="scientific">Mytilus galloprovincialis</name>
    <name type="common">Mediterranean mussel</name>
    <dbReference type="NCBI Taxonomy" id="29158"/>
    <lineage>
        <taxon>Eukaryota</taxon>
        <taxon>Metazoa</taxon>
        <taxon>Spiralia</taxon>
        <taxon>Lophotrochozoa</taxon>
        <taxon>Mollusca</taxon>
        <taxon>Bivalvia</taxon>
        <taxon>Autobranchia</taxon>
        <taxon>Pteriomorphia</taxon>
        <taxon>Mytilida</taxon>
        <taxon>Mytiloidea</taxon>
        <taxon>Mytilidae</taxon>
        <taxon>Mytilinae</taxon>
        <taxon>Mytilus</taxon>
    </lineage>
</organism>
<evidence type="ECO:0008006" key="3">
    <source>
        <dbReference type="Google" id="ProtNLM"/>
    </source>
</evidence>
<sequence>MLISDREKTLKLLTNLGFVVNLEKSSLIPTQSITYIGAVFSLKEGMVRPTSERVSKLLSAVELILNKQNQATARDFLQLLGIMASCIELIPNARLFMRPIQLHLLYHWKPVCQNLGIKIPCSEHLKGHLRWWLKIENLVIGRSITPWETSITVTTDASNSGYGGHINNSLIVQGTWSVEEKNFST</sequence>
<dbReference type="InterPro" id="IPR052055">
    <property type="entry name" value="Hepadnavirus_pol/RT"/>
</dbReference>
<gene>
    <name evidence="1" type="ORF">MGAL_10B026747</name>
</gene>
<accession>A0A8B6GR65</accession>
<evidence type="ECO:0000313" key="1">
    <source>
        <dbReference type="EMBL" id="VDI67952.1"/>
    </source>
</evidence>
<evidence type="ECO:0000313" key="2">
    <source>
        <dbReference type="Proteomes" id="UP000596742"/>
    </source>
</evidence>
<dbReference type="EMBL" id="UYJE01008855">
    <property type="protein sequence ID" value="VDI67952.1"/>
    <property type="molecule type" value="Genomic_DNA"/>
</dbReference>
<dbReference type="Proteomes" id="UP000596742">
    <property type="component" value="Unassembled WGS sequence"/>
</dbReference>
<dbReference type="InterPro" id="IPR043502">
    <property type="entry name" value="DNA/RNA_pol_sf"/>
</dbReference>
<dbReference type="AlphaFoldDB" id="A0A8B6GR65"/>
<reference evidence="1" key="1">
    <citation type="submission" date="2018-11" db="EMBL/GenBank/DDBJ databases">
        <authorList>
            <person name="Alioto T."/>
            <person name="Alioto T."/>
        </authorList>
    </citation>
    <scope>NUCLEOTIDE SEQUENCE</scope>
</reference>
<comment type="caution">
    <text evidence="1">The sequence shown here is derived from an EMBL/GenBank/DDBJ whole genome shotgun (WGS) entry which is preliminary data.</text>
</comment>
<dbReference type="OrthoDB" id="6782814at2759"/>
<dbReference type="PANTHER" id="PTHR33050:SF7">
    <property type="entry name" value="RIBONUCLEASE H"/>
    <property type="match status" value="1"/>
</dbReference>
<proteinExistence type="predicted"/>
<dbReference type="SUPFAM" id="SSF56672">
    <property type="entry name" value="DNA/RNA polymerases"/>
    <property type="match status" value="1"/>
</dbReference>